<reference evidence="9 10" key="1">
    <citation type="submission" date="2017-05" db="EMBL/GenBank/DDBJ databases">
        <title>Lactobacillus nurukis nov., sp. nov., isolated from nuruk.</title>
        <authorList>
            <person name="Kim S.-J."/>
        </authorList>
    </citation>
    <scope>NUCLEOTIDE SEQUENCE [LARGE SCALE GENOMIC DNA]</scope>
    <source>
        <strain evidence="9 10">SYF10-1a</strain>
    </source>
</reference>
<evidence type="ECO:0000256" key="6">
    <source>
        <dbReference type="ARBA" id="ARBA00022989"/>
    </source>
</evidence>
<feature type="transmembrane region" description="Helical" evidence="8">
    <location>
        <begin position="183"/>
        <end position="200"/>
    </location>
</feature>
<evidence type="ECO:0000313" key="9">
    <source>
        <dbReference type="EMBL" id="PMD68871.1"/>
    </source>
</evidence>
<evidence type="ECO:0000256" key="7">
    <source>
        <dbReference type="ARBA" id="ARBA00023136"/>
    </source>
</evidence>
<keyword evidence="4" id="KW-0808">Transferase</keyword>
<keyword evidence="3" id="KW-0328">Glycosyltransferase</keyword>
<evidence type="ECO:0000256" key="5">
    <source>
        <dbReference type="ARBA" id="ARBA00022692"/>
    </source>
</evidence>
<keyword evidence="6 8" id="KW-1133">Transmembrane helix</keyword>
<dbReference type="InterPro" id="IPR050297">
    <property type="entry name" value="LipidA_mod_glycosyltrf_83"/>
</dbReference>
<feature type="transmembrane region" description="Helical" evidence="8">
    <location>
        <begin position="207"/>
        <end position="228"/>
    </location>
</feature>
<dbReference type="GO" id="GO:0016763">
    <property type="term" value="F:pentosyltransferase activity"/>
    <property type="evidence" value="ECO:0007669"/>
    <property type="project" value="TreeGrafter"/>
</dbReference>
<protein>
    <recommendedName>
        <fullName evidence="11">Glycosyltransferase RgtA/B/C/D-like domain-containing protein</fullName>
    </recommendedName>
</protein>
<comment type="caution">
    <text evidence="9">The sequence shown here is derived from an EMBL/GenBank/DDBJ whole genome shotgun (WGS) entry which is preliminary data.</text>
</comment>
<feature type="transmembrane region" description="Helical" evidence="8">
    <location>
        <begin position="396"/>
        <end position="417"/>
    </location>
</feature>
<name>A0A2N7AT56_9LACO</name>
<evidence type="ECO:0000256" key="1">
    <source>
        <dbReference type="ARBA" id="ARBA00004651"/>
    </source>
</evidence>
<comment type="subcellular location">
    <subcellularLocation>
        <location evidence="1">Cell membrane</location>
        <topology evidence="1">Multi-pass membrane protein</topology>
    </subcellularLocation>
</comment>
<dbReference type="Proteomes" id="UP000235649">
    <property type="component" value="Unassembled WGS sequence"/>
</dbReference>
<dbReference type="AlphaFoldDB" id="A0A2N7AT56"/>
<feature type="transmembrane region" description="Helical" evidence="8">
    <location>
        <begin position="130"/>
        <end position="147"/>
    </location>
</feature>
<feature type="transmembrane region" description="Helical" evidence="8">
    <location>
        <begin position="159"/>
        <end position="177"/>
    </location>
</feature>
<feature type="transmembrane region" description="Helical" evidence="8">
    <location>
        <begin position="240"/>
        <end position="262"/>
    </location>
</feature>
<gene>
    <name evidence="9" type="ORF">CBP76_09255</name>
</gene>
<keyword evidence="5 8" id="KW-0812">Transmembrane</keyword>
<dbReference type="GO" id="GO:0005886">
    <property type="term" value="C:plasma membrane"/>
    <property type="evidence" value="ECO:0007669"/>
    <property type="project" value="UniProtKB-SubCell"/>
</dbReference>
<feature type="transmembrane region" description="Helical" evidence="8">
    <location>
        <begin position="429"/>
        <end position="446"/>
    </location>
</feature>
<sequence length="484" mass="54983">MLNKFQSVISKIIIICLVIFTSVVLIQMGSFFNVNYLRIEPVLAILVFLCAIIGVLGIGFLLYKIRDDDLRLNKLVLISMLLVFTIVALIWLKIVPQTQISDFKAFWRMAPKALDGKPIFKYDNDYFAKWAYQTGFLVYVMTVVKIFGHNIIAIQLLNVIYQVLILYVTYILSMQIFNKVKLARLAVLVLMIDLDWFALNSQSCNQYLGMLLFLVTFYLIMKNKYWAYALAGVTLSFGSIIRPIGPVIIAGVIVYALVYLFISESGFNWTSLVKLLLTLVIYQLIFSAAGMAIKASGLNSYGLTNRDSEWKFVVGLDANSNGSYDQQMVDRFNLKDSRSKMSSKEYVVIHENINNLNSNHGWLKLFWNKNASLWAGSSGAIDFTGVDKNHSEKISILIKLFGYLGTVILIVFSWLGSIRLLTDKPNNKIYLIILPMMAYVVVQLLIEVQGRYRLEFLPAIAILGGLGIYTVFEWVRLKRGNLNV</sequence>
<feature type="transmembrane region" description="Helical" evidence="8">
    <location>
        <begin position="75"/>
        <end position="94"/>
    </location>
</feature>
<evidence type="ECO:0008006" key="11">
    <source>
        <dbReference type="Google" id="ProtNLM"/>
    </source>
</evidence>
<dbReference type="OrthoDB" id="2787520at2"/>
<keyword evidence="2" id="KW-1003">Cell membrane</keyword>
<feature type="transmembrane region" description="Helical" evidence="8">
    <location>
        <begin position="12"/>
        <end position="36"/>
    </location>
</feature>
<dbReference type="PANTHER" id="PTHR33908:SF11">
    <property type="entry name" value="MEMBRANE PROTEIN"/>
    <property type="match status" value="1"/>
</dbReference>
<evidence type="ECO:0000256" key="4">
    <source>
        <dbReference type="ARBA" id="ARBA00022679"/>
    </source>
</evidence>
<keyword evidence="10" id="KW-1185">Reference proteome</keyword>
<accession>A0A2N7AT56</accession>
<dbReference type="RefSeq" id="WP_102196611.1">
    <property type="nucleotide sequence ID" value="NZ_NIPR01000034.1"/>
</dbReference>
<dbReference type="EMBL" id="NIPR01000034">
    <property type="protein sequence ID" value="PMD68871.1"/>
    <property type="molecule type" value="Genomic_DNA"/>
</dbReference>
<dbReference type="PANTHER" id="PTHR33908">
    <property type="entry name" value="MANNOSYLTRANSFERASE YKCB-RELATED"/>
    <property type="match status" value="1"/>
</dbReference>
<feature type="transmembrane region" description="Helical" evidence="8">
    <location>
        <begin position="42"/>
        <end position="63"/>
    </location>
</feature>
<feature type="transmembrane region" description="Helical" evidence="8">
    <location>
        <begin position="452"/>
        <end position="472"/>
    </location>
</feature>
<proteinExistence type="predicted"/>
<evidence type="ECO:0000256" key="2">
    <source>
        <dbReference type="ARBA" id="ARBA00022475"/>
    </source>
</evidence>
<organism evidence="9 10">
    <name type="scientific">Companilactobacillus nuruki</name>
    <dbReference type="NCBI Taxonomy" id="1993540"/>
    <lineage>
        <taxon>Bacteria</taxon>
        <taxon>Bacillati</taxon>
        <taxon>Bacillota</taxon>
        <taxon>Bacilli</taxon>
        <taxon>Lactobacillales</taxon>
        <taxon>Lactobacillaceae</taxon>
        <taxon>Companilactobacillus</taxon>
    </lineage>
</organism>
<evidence type="ECO:0000256" key="8">
    <source>
        <dbReference type="SAM" id="Phobius"/>
    </source>
</evidence>
<evidence type="ECO:0000313" key="10">
    <source>
        <dbReference type="Proteomes" id="UP000235649"/>
    </source>
</evidence>
<feature type="transmembrane region" description="Helical" evidence="8">
    <location>
        <begin position="274"/>
        <end position="293"/>
    </location>
</feature>
<keyword evidence="7 8" id="KW-0472">Membrane</keyword>
<dbReference type="GO" id="GO:0009103">
    <property type="term" value="P:lipopolysaccharide biosynthetic process"/>
    <property type="evidence" value="ECO:0007669"/>
    <property type="project" value="UniProtKB-ARBA"/>
</dbReference>
<evidence type="ECO:0000256" key="3">
    <source>
        <dbReference type="ARBA" id="ARBA00022676"/>
    </source>
</evidence>